<dbReference type="Pfam" id="PF13602">
    <property type="entry name" value="ADH_zinc_N_2"/>
    <property type="match status" value="1"/>
</dbReference>
<dbReference type="InterPro" id="IPR036291">
    <property type="entry name" value="NAD(P)-bd_dom_sf"/>
</dbReference>
<accession>A0ABU0FNZ9</accession>
<dbReference type="InterPro" id="IPR013154">
    <property type="entry name" value="ADH-like_N"/>
</dbReference>
<evidence type="ECO:0000313" key="2">
    <source>
        <dbReference type="EMBL" id="MDQ0395760.1"/>
    </source>
</evidence>
<dbReference type="InterPro" id="IPR052585">
    <property type="entry name" value="Lipid_raft_assoc_Zn_ADH"/>
</dbReference>
<keyword evidence="3" id="KW-1185">Reference proteome</keyword>
<sequence>MSSSNTATMKALRVRSYGDPTDVLHLDIVPIPTPGPGQVRIRVHACALNPADWAVCRGFIPLPPPRGIGFDVSGTVDAIGDSVAGVRVGDLVFGVPDYIGYATAGASEFAVLKLWIPVPDGLDLLHAACLPMAVETATRSIDLLGLSKGQTIMINGGGTMTGFAAVQIALRRGANVTTTAGETFAGRLRDLGAKVTAYGDGMVERVRALSGGTPDFALHTALVKGVLPDLIEIVGGDPRRVMSFSDFDEGGLGVRTTGREKGVVHRYDVLGDYAQLAAEGRFSIPIARIFTWDDWQDAVEISMNGRAHGKLLIAVDPAAKRQ</sequence>
<dbReference type="InterPro" id="IPR020843">
    <property type="entry name" value="ER"/>
</dbReference>
<dbReference type="SMART" id="SM00829">
    <property type="entry name" value="PKS_ER"/>
    <property type="match status" value="1"/>
</dbReference>
<dbReference type="Gene3D" id="3.90.180.10">
    <property type="entry name" value="Medium-chain alcohol dehydrogenases, catalytic domain"/>
    <property type="match status" value="1"/>
</dbReference>
<dbReference type="Gene3D" id="3.40.50.720">
    <property type="entry name" value="NAD(P)-binding Rossmann-like Domain"/>
    <property type="match status" value="1"/>
</dbReference>
<name>A0ABU0FNZ9_9HYPH</name>
<evidence type="ECO:0000259" key="1">
    <source>
        <dbReference type="SMART" id="SM00829"/>
    </source>
</evidence>
<organism evidence="2 3">
    <name type="scientific">Labrys monachus</name>
    <dbReference type="NCBI Taxonomy" id="217067"/>
    <lineage>
        <taxon>Bacteria</taxon>
        <taxon>Pseudomonadati</taxon>
        <taxon>Pseudomonadota</taxon>
        <taxon>Alphaproteobacteria</taxon>
        <taxon>Hyphomicrobiales</taxon>
        <taxon>Xanthobacteraceae</taxon>
        <taxon>Labrys</taxon>
    </lineage>
</organism>
<dbReference type="SUPFAM" id="SSF51735">
    <property type="entry name" value="NAD(P)-binding Rossmann-fold domains"/>
    <property type="match status" value="1"/>
</dbReference>
<dbReference type="PANTHER" id="PTHR43482">
    <property type="entry name" value="PROTEIN AST1-RELATED"/>
    <property type="match status" value="1"/>
</dbReference>
<comment type="caution">
    <text evidence="2">The sequence shown here is derived from an EMBL/GenBank/DDBJ whole genome shotgun (WGS) entry which is preliminary data.</text>
</comment>
<dbReference type="SUPFAM" id="SSF50129">
    <property type="entry name" value="GroES-like"/>
    <property type="match status" value="1"/>
</dbReference>
<dbReference type="RefSeq" id="WP_307434961.1">
    <property type="nucleotide sequence ID" value="NZ_JAUSVK010000001.1"/>
</dbReference>
<dbReference type="InterPro" id="IPR011032">
    <property type="entry name" value="GroES-like_sf"/>
</dbReference>
<protein>
    <submittedName>
        <fullName evidence="2">NADPH:quinone reductase-like Zn-dependent oxidoreductase</fullName>
    </submittedName>
</protein>
<dbReference type="EMBL" id="JAUSVK010000001">
    <property type="protein sequence ID" value="MDQ0395760.1"/>
    <property type="molecule type" value="Genomic_DNA"/>
</dbReference>
<dbReference type="Proteomes" id="UP001237448">
    <property type="component" value="Unassembled WGS sequence"/>
</dbReference>
<dbReference type="Pfam" id="PF08240">
    <property type="entry name" value="ADH_N"/>
    <property type="match status" value="1"/>
</dbReference>
<gene>
    <name evidence="2" type="ORF">J3R73_005552</name>
</gene>
<feature type="domain" description="Enoyl reductase (ER)" evidence="1">
    <location>
        <begin position="19"/>
        <end position="313"/>
    </location>
</feature>
<evidence type="ECO:0000313" key="3">
    <source>
        <dbReference type="Proteomes" id="UP001237448"/>
    </source>
</evidence>
<dbReference type="PANTHER" id="PTHR43482:SF1">
    <property type="entry name" value="PROTEIN AST1-RELATED"/>
    <property type="match status" value="1"/>
</dbReference>
<proteinExistence type="predicted"/>
<dbReference type="CDD" id="cd05289">
    <property type="entry name" value="MDR_like_2"/>
    <property type="match status" value="1"/>
</dbReference>
<reference evidence="2 3" key="1">
    <citation type="submission" date="2023-07" db="EMBL/GenBank/DDBJ databases">
        <title>Genomic Encyclopedia of Type Strains, Phase IV (KMG-IV): sequencing the most valuable type-strain genomes for metagenomic binning, comparative biology and taxonomic classification.</title>
        <authorList>
            <person name="Goeker M."/>
        </authorList>
    </citation>
    <scope>NUCLEOTIDE SEQUENCE [LARGE SCALE GENOMIC DNA]</scope>
    <source>
        <strain evidence="2 3">DSM 5896</strain>
    </source>
</reference>